<dbReference type="Proteomes" id="UP000265692">
    <property type="component" value="Unassembled WGS sequence"/>
</dbReference>
<evidence type="ECO:0000313" key="3">
    <source>
        <dbReference type="EMBL" id="RHW38667.1"/>
    </source>
</evidence>
<name>A0A396SHW6_9BACL</name>
<organism evidence="3 4">
    <name type="scientific">Ureibacillus yapensis</name>
    <dbReference type="NCBI Taxonomy" id="2304605"/>
    <lineage>
        <taxon>Bacteria</taxon>
        <taxon>Bacillati</taxon>
        <taxon>Bacillota</taxon>
        <taxon>Bacilli</taxon>
        <taxon>Bacillales</taxon>
        <taxon>Caryophanaceae</taxon>
        <taxon>Ureibacillus</taxon>
    </lineage>
</organism>
<dbReference type="InterPro" id="IPR036779">
    <property type="entry name" value="LysM_dom_sf"/>
</dbReference>
<dbReference type="PROSITE" id="PS51782">
    <property type="entry name" value="LYSM"/>
    <property type="match status" value="1"/>
</dbReference>
<feature type="compositionally biased region" description="Basic and acidic residues" evidence="1">
    <location>
        <begin position="65"/>
        <end position="89"/>
    </location>
</feature>
<accession>A0A396SHW6</accession>
<protein>
    <submittedName>
        <fullName evidence="3">LysM peptidoglycan-binding domain-containing protein</fullName>
    </submittedName>
</protein>
<dbReference type="OrthoDB" id="2033517at2"/>
<gene>
    <name evidence="3" type="ORF">D1B33_07265</name>
</gene>
<dbReference type="AlphaFoldDB" id="A0A396SHW6"/>
<evidence type="ECO:0000256" key="1">
    <source>
        <dbReference type="SAM" id="MobiDB-lite"/>
    </source>
</evidence>
<feature type="domain" description="LysM" evidence="2">
    <location>
        <begin position="2"/>
        <end position="47"/>
    </location>
</feature>
<evidence type="ECO:0000313" key="4">
    <source>
        <dbReference type="Proteomes" id="UP000265692"/>
    </source>
</evidence>
<dbReference type="EMBL" id="QWEI01000002">
    <property type="protein sequence ID" value="RHW38667.1"/>
    <property type="molecule type" value="Genomic_DNA"/>
</dbReference>
<dbReference type="InterPro" id="IPR018392">
    <property type="entry name" value="LysM"/>
</dbReference>
<dbReference type="SMART" id="SM00257">
    <property type="entry name" value="LysM"/>
    <property type="match status" value="1"/>
</dbReference>
<dbReference type="CDD" id="cd00118">
    <property type="entry name" value="LysM"/>
    <property type="match status" value="1"/>
</dbReference>
<reference evidence="3 4" key="1">
    <citation type="submission" date="2018-08" db="EMBL/GenBank/DDBJ databases">
        <title>Lysinibacillus sp. YLB-03 draft genome sequence.</title>
        <authorList>
            <person name="Yu L."/>
        </authorList>
    </citation>
    <scope>NUCLEOTIDE SEQUENCE [LARGE SCALE GENOMIC DNA]</scope>
    <source>
        <strain evidence="3 4">YLB-03</strain>
    </source>
</reference>
<dbReference type="RefSeq" id="WP_118875699.1">
    <property type="nucleotide sequence ID" value="NZ_QWEI01000002.1"/>
</dbReference>
<dbReference type="Pfam" id="PF01476">
    <property type="entry name" value="LysM"/>
    <property type="match status" value="1"/>
</dbReference>
<feature type="region of interest" description="Disordered" evidence="1">
    <location>
        <begin position="50"/>
        <end position="89"/>
    </location>
</feature>
<keyword evidence="4" id="KW-1185">Reference proteome</keyword>
<proteinExistence type="predicted"/>
<evidence type="ECO:0000259" key="2">
    <source>
        <dbReference type="PROSITE" id="PS51782"/>
    </source>
</evidence>
<sequence length="454" mass="51871">MGVHIVQKGETLWRIAKHYGIGLEELKGLNSHLANPDYIVPGMEIILPDSNPGTHGTQGTHKAPMTKEQRTAPMSTKERMTAPKEHLTRPVQPKEKIKPVKEAPKVKETAPIPPPVPAPMPIPIPQPMPMPQVELMPQFQFDFAPQMHFQQPEQHVPMPAPQPMPMPMPVPQPIFINVPAPQQQVETKVETNVEKEVEYVPVPQPQIIYVPVPHPIYHQPQPCPCPEKQCHHKPCGCHKKRHFKPSPCGCHEQQPIMMTHHEMMAQHEMMPHHEMMMPQHEQFMPQQLEGYQMMPPQYGCGCGGSGYPQEMMPYGMPYFEPNYDMAPMSDIAPAMDYDEESDGLPDWLLDSSEMKAKMKDEHYEQGVMPEAYEESAEQESVSDQGQVAGYNEEDYDYGNSGAYPYFQQPYGQSPMHYGMPESMQHGMPQHMNEQNCQGYPYMNPYPPHNKPWNY</sequence>
<comment type="caution">
    <text evidence="3">The sequence shown here is derived from an EMBL/GenBank/DDBJ whole genome shotgun (WGS) entry which is preliminary data.</text>
</comment>
<dbReference type="Gene3D" id="3.10.350.10">
    <property type="entry name" value="LysM domain"/>
    <property type="match status" value="1"/>
</dbReference>
<dbReference type="SUPFAM" id="SSF54106">
    <property type="entry name" value="LysM domain"/>
    <property type="match status" value="1"/>
</dbReference>
<feature type="compositionally biased region" description="Polar residues" evidence="1">
    <location>
        <begin position="51"/>
        <end position="60"/>
    </location>
</feature>